<dbReference type="RefSeq" id="WP_023931070.1">
    <property type="nucleotide sequence ID" value="NZ_DF196808.1"/>
</dbReference>
<sequence>MSDDPNKYNCPYRTNYEIYIVIIWLFIGLISFVLPMLYQLPKEPYWIFSGFAALLSAIFGSKGIEVFVRKYRLKGYPLQFVDGNSKEMMKLYGINDKETIANVCKKQR</sequence>
<dbReference type="eggNOG" id="ENOG5031NJ8">
    <property type="taxonomic scope" value="Bacteria"/>
</dbReference>
<protein>
    <submittedName>
        <fullName evidence="2">Uncharacterized protein</fullName>
    </submittedName>
</protein>
<reference evidence="3" key="1">
    <citation type="submission" date="2012-12" db="EMBL/GenBank/DDBJ databases">
        <title>Genome Sequence of Photobacterium leiognathi lrivu.4.1.</title>
        <authorList>
            <person name="Urbanczyk H."/>
            <person name="Ogura Y."/>
            <person name="Hayashi T."/>
            <person name="Dunlap P.V."/>
        </authorList>
    </citation>
    <scope>NUCLEOTIDE SEQUENCE [LARGE SCALE GENOMIC DNA]</scope>
    <source>
        <strain evidence="3">lrivu.4.1</strain>
    </source>
</reference>
<proteinExistence type="predicted"/>
<dbReference type="EMBL" id="DF196808">
    <property type="protein sequence ID" value="GAD28533.1"/>
    <property type="molecule type" value="Genomic_DNA"/>
</dbReference>
<evidence type="ECO:0000256" key="1">
    <source>
        <dbReference type="SAM" id="Phobius"/>
    </source>
</evidence>
<dbReference type="HOGENOM" id="CLU_2194495_0_0_6"/>
<keyword evidence="1" id="KW-1133">Transmembrane helix</keyword>
<keyword evidence="1" id="KW-0472">Membrane</keyword>
<dbReference type="AlphaFoldDB" id="V5F169"/>
<dbReference type="Proteomes" id="UP000030675">
    <property type="component" value="Unassembled WGS sequence"/>
</dbReference>
<feature type="transmembrane region" description="Helical" evidence="1">
    <location>
        <begin position="16"/>
        <end position="38"/>
    </location>
</feature>
<feature type="transmembrane region" description="Helical" evidence="1">
    <location>
        <begin position="44"/>
        <end position="64"/>
    </location>
</feature>
<evidence type="ECO:0000313" key="2">
    <source>
        <dbReference type="EMBL" id="GAD28533.1"/>
    </source>
</evidence>
<organism evidence="2 3">
    <name type="scientific">Photobacterium leiognathi lrivu.4.1</name>
    <dbReference type="NCBI Taxonomy" id="1248232"/>
    <lineage>
        <taxon>Bacteria</taxon>
        <taxon>Pseudomonadati</taxon>
        <taxon>Pseudomonadota</taxon>
        <taxon>Gammaproteobacteria</taxon>
        <taxon>Vibrionales</taxon>
        <taxon>Vibrionaceae</taxon>
        <taxon>Photobacterium</taxon>
    </lineage>
</organism>
<evidence type="ECO:0000313" key="3">
    <source>
        <dbReference type="Proteomes" id="UP000030675"/>
    </source>
</evidence>
<accession>V5F169</accession>
<name>V5F169_PHOLE</name>
<keyword evidence="1" id="KW-0812">Transmembrane</keyword>
<gene>
    <name evidence="2" type="ORF">PLEI_0173</name>
</gene>